<sequence>MYTCLLMLRFFRYYSRGYIMQNVIKKVAKHFRLDENLIKDAQKILKTKTETEAIETALSEVIYQEKMRKFIERTGGKFYFEGLNEAKSSS</sequence>
<dbReference type="InterPro" id="IPR019239">
    <property type="entry name" value="VapB_antitoxin"/>
</dbReference>
<gene>
    <name evidence="1" type="ORF">kustd1562</name>
</gene>
<accession>Q1PYZ1</accession>
<reference evidence="1" key="2">
    <citation type="submission" date="2006-01" db="EMBL/GenBank/DDBJ databases">
        <authorList>
            <person name="Genoscope"/>
        </authorList>
    </citation>
    <scope>NUCLEOTIDE SEQUENCE</scope>
</reference>
<organism evidence="1">
    <name type="scientific">Kuenenia stuttgartiensis</name>
    <dbReference type="NCBI Taxonomy" id="174633"/>
    <lineage>
        <taxon>Bacteria</taxon>
        <taxon>Pseudomonadati</taxon>
        <taxon>Planctomycetota</taxon>
        <taxon>Candidatus Brocadiia</taxon>
        <taxon>Candidatus Brocadiales</taxon>
        <taxon>Candidatus Brocadiaceae</taxon>
        <taxon>Candidatus Kuenenia</taxon>
    </lineage>
</organism>
<dbReference type="Pfam" id="PF09957">
    <property type="entry name" value="VapB_antitoxin"/>
    <property type="match status" value="1"/>
</dbReference>
<proteinExistence type="predicted"/>
<dbReference type="AlphaFoldDB" id="Q1PYZ1"/>
<evidence type="ECO:0000313" key="1">
    <source>
        <dbReference type="EMBL" id="CAJ72307.1"/>
    </source>
</evidence>
<dbReference type="EMBL" id="CT573072">
    <property type="protein sequence ID" value="CAJ72307.1"/>
    <property type="molecule type" value="Genomic_DNA"/>
</dbReference>
<reference evidence="1" key="1">
    <citation type="journal article" date="2006" name="Nature">
        <title>Deciphering the evolution and metabolism of an anammox bacterium from a community genome.</title>
        <authorList>
            <person name="Strous M."/>
            <person name="Pelletier E."/>
            <person name="Mangenot S."/>
            <person name="Rattei T."/>
            <person name="Lehner A."/>
            <person name="Taylor M.W."/>
            <person name="Horn M."/>
            <person name="Daims H."/>
            <person name="Bartol-Mavel D."/>
            <person name="Wincker P."/>
            <person name="Barbe V."/>
            <person name="Fonknechten N."/>
            <person name="Vallenet D."/>
            <person name="Segurens B."/>
            <person name="Schenowitz-Truong C."/>
            <person name="Medigue C."/>
            <person name="Collingro A."/>
            <person name="Snel B."/>
            <person name="Dutilh B.E."/>
            <person name="OpDenCamp H.J.M."/>
            <person name="vanDerDrift C."/>
            <person name="Cirpus I."/>
            <person name="vanDePas-Schoonen K.T."/>
            <person name="Harhangi H.R."/>
            <person name="vanNiftrik L."/>
            <person name="Schmid M."/>
            <person name="Keltjens J."/>
            <person name="vanDeVossenberg J."/>
            <person name="Kartal B."/>
            <person name="Meier H."/>
            <person name="Frishman D."/>
            <person name="Huynen M.A."/>
            <person name="Mewes H."/>
            <person name="Weissenbach J."/>
            <person name="Jetten M.S.M."/>
            <person name="Wagner M."/>
            <person name="LePaslier D."/>
        </authorList>
    </citation>
    <scope>NUCLEOTIDE SEQUENCE</scope>
</reference>
<name>Q1PYZ1_KUEST</name>
<protein>
    <submittedName>
        <fullName evidence="1">Uncharacterized protein</fullName>
    </submittedName>
</protein>